<keyword evidence="8" id="KW-0411">Iron-sulfur</keyword>
<keyword evidence="1" id="KW-1003">Cell membrane</keyword>
<keyword evidence="6" id="KW-1278">Translocase</keyword>
<dbReference type="GO" id="GO:0016651">
    <property type="term" value="F:oxidoreductase activity, acting on NAD(P)H"/>
    <property type="evidence" value="ECO:0007669"/>
    <property type="project" value="InterPro"/>
</dbReference>
<feature type="domain" description="4Fe-4S ferredoxin-type" evidence="12">
    <location>
        <begin position="110"/>
        <end position="139"/>
    </location>
</feature>
<dbReference type="PROSITE" id="PS00198">
    <property type="entry name" value="4FE4S_FER_1"/>
    <property type="match status" value="1"/>
</dbReference>
<evidence type="ECO:0000313" key="13">
    <source>
        <dbReference type="EMBL" id="SVB73831.1"/>
    </source>
</evidence>
<gene>
    <name evidence="13" type="ORF">METZ01_LOCUS226685</name>
</gene>
<evidence type="ECO:0000256" key="1">
    <source>
        <dbReference type="ARBA" id="ARBA00022475"/>
    </source>
</evidence>
<dbReference type="PROSITE" id="PS51379">
    <property type="entry name" value="4FE4S_FER_2"/>
    <property type="match status" value="2"/>
</dbReference>
<keyword evidence="11" id="KW-0472">Membrane</keyword>
<evidence type="ECO:0000256" key="6">
    <source>
        <dbReference type="ARBA" id="ARBA00022967"/>
    </source>
</evidence>
<accession>A0A382GI20</accession>
<dbReference type="SUPFAM" id="SSF54862">
    <property type="entry name" value="4Fe-4S ferredoxins"/>
    <property type="match status" value="1"/>
</dbReference>
<keyword evidence="10" id="KW-0830">Ubiquinone</keyword>
<dbReference type="InterPro" id="IPR017900">
    <property type="entry name" value="4Fe4S_Fe_S_CS"/>
</dbReference>
<dbReference type="GO" id="GO:0046872">
    <property type="term" value="F:metal ion binding"/>
    <property type="evidence" value="ECO:0007669"/>
    <property type="project" value="UniProtKB-KW"/>
</dbReference>
<evidence type="ECO:0000259" key="12">
    <source>
        <dbReference type="PROSITE" id="PS51379"/>
    </source>
</evidence>
<evidence type="ECO:0000256" key="4">
    <source>
        <dbReference type="ARBA" id="ARBA00022723"/>
    </source>
</evidence>
<sequence>MKNLYEEMSFWDRLYIPALIKGLFTTIKHIPRSKRSTSYQYPEDQRSVDERNDRYRGIHKLTVDNQGNEKCVACFLCATACPADCIAIEAESAPEGWQTGEGYQREKHPKSFEINMLRCIFCGYCVEACPEDAIQMTGITLPQYFRETQQNEEILGRKRSDFIFNKEKLISNNSISKQGLNIYSE</sequence>
<feature type="domain" description="4Fe-4S ferredoxin-type" evidence="12">
    <location>
        <begin position="59"/>
        <end position="91"/>
    </location>
</feature>
<keyword evidence="9" id="KW-0520">NAD</keyword>
<keyword evidence="2" id="KW-0004">4Fe-4S</keyword>
<evidence type="ECO:0000256" key="8">
    <source>
        <dbReference type="ARBA" id="ARBA00023014"/>
    </source>
</evidence>
<dbReference type="InterPro" id="IPR010226">
    <property type="entry name" value="NADH_quinone_OxRdtase_chainI"/>
</dbReference>
<dbReference type="Gene3D" id="3.30.70.3270">
    <property type="match status" value="1"/>
</dbReference>
<evidence type="ECO:0000256" key="9">
    <source>
        <dbReference type="ARBA" id="ARBA00023027"/>
    </source>
</evidence>
<dbReference type="EMBL" id="UINC01055215">
    <property type="protein sequence ID" value="SVB73831.1"/>
    <property type="molecule type" value="Genomic_DNA"/>
</dbReference>
<keyword evidence="7" id="KW-0408">Iron</keyword>
<organism evidence="13">
    <name type="scientific">marine metagenome</name>
    <dbReference type="NCBI Taxonomy" id="408172"/>
    <lineage>
        <taxon>unclassified sequences</taxon>
        <taxon>metagenomes</taxon>
        <taxon>ecological metagenomes</taxon>
    </lineage>
</organism>
<proteinExistence type="inferred from homology"/>
<evidence type="ECO:0000256" key="10">
    <source>
        <dbReference type="ARBA" id="ARBA00023075"/>
    </source>
</evidence>
<name>A0A382GI20_9ZZZZ</name>
<dbReference type="Pfam" id="PF00037">
    <property type="entry name" value="Fer4"/>
    <property type="match status" value="1"/>
</dbReference>
<dbReference type="GO" id="GO:0016020">
    <property type="term" value="C:membrane"/>
    <property type="evidence" value="ECO:0007669"/>
    <property type="project" value="InterPro"/>
</dbReference>
<dbReference type="AlphaFoldDB" id="A0A382GI20"/>
<dbReference type="GO" id="GO:0048038">
    <property type="term" value="F:quinone binding"/>
    <property type="evidence" value="ECO:0007669"/>
    <property type="project" value="UniProtKB-KW"/>
</dbReference>
<evidence type="ECO:0000256" key="3">
    <source>
        <dbReference type="ARBA" id="ARBA00022719"/>
    </source>
</evidence>
<dbReference type="PANTHER" id="PTHR10849">
    <property type="entry name" value="NADH DEHYDROGENASE UBIQUINONE IRON-SULFUR PROTEIN 8, MITOCHONDRIAL"/>
    <property type="match status" value="1"/>
</dbReference>
<reference evidence="13" key="1">
    <citation type="submission" date="2018-05" db="EMBL/GenBank/DDBJ databases">
        <authorList>
            <person name="Lanie J.A."/>
            <person name="Ng W.-L."/>
            <person name="Kazmierczak K.M."/>
            <person name="Andrzejewski T.M."/>
            <person name="Davidsen T.M."/>
            <person name="Wayne K.J."/>
            <person name="Tettelin H."/>
            <person name="Glass J.I."/>
            <person name="Rusch D."/>
            <person name="Podicherti R."/>
            <person name="Tsui H.-C.T."/>
            <person name="Winkler M.E."/>
        </authorList>
    </citation>
    <scope>NUCLEOTIDE SEQUENCE</scope>
</reference>
<keyword evidence="3" id="KW-0874">Quinone</keyword>
<dbReference type="GO" id="GO:0051539">
    <property type="term" value="F:4 iron, 4 sulfur cluster binding"/>
    <property type="evidence" value="ECO:0007669"/>
    <property type="project" value="UniProtKB-KW"/>
</dbReference>
<dbReference type="PANTHER" id="PTHR10849:SF24">
    <property type="entry name" value="NADH-QUINONE OXIDOREDUCTASE SUBUNIT I 2"/>
    <property type="match status" value="1"/>
</dbReference>
<dbReference type="HAMAP" id="MF_01351">
    <property type="entry name" value="NDH1_NuoI"/>
    <property type="match status" value="1"/>
</dbReference>
<dbReference type="InterPro" id="IPR017896">
    <property type="entry name" value="4Fe4S_Fe-S-bd"/>
</dbReference>
<keyword evidence="4" id="KW-0479">Metal-binding</keyword>
<evidence type="ECO:0000256" key="7">
    <source>
        <dbReference type="ARBA" id="ARBA00023004"/>
    </source>
</evidence>
<evidence type="ECO:0000256" key="2">
    <source>
        <dbReference type="ARBA" id="ARBA00022485"/>
    </source>
</evidence>
<keyword evidence="5" id="KW-0677">Repeat</keyword>
<protein>
    <recommendedName>
        <fullName evidence="12">4Fe-4S ferredoxin-type domain-containing protein</fullName>
    </recommendedName>
</protein>
<evidence type="ECO:0000256" key="5">
    <source>
        <dbReference type="ARBA" id="ARBA00022737"/>
    </source>
</evidence>
<evidence type="ECO:0000256" key="11">
    <source>
        <dbReference type="ARBA" id="ARBA00023136"/>
    </source>
</evidence>